<name>A0ABS4JJS0_9BACL</name>
<comment type="caution">
    <text evidence="3">The sequence shown here is derived from an EMBL/GenBank/DDBJ whole genome shotgun (WGS) entry which is preliminary data.</text>
</comment>
<dbReference type="InterPro" id="IPR011330">
    <property type="entry name" value="Glyco_hydro/deAcase_b/a-brl"/>
</dbReference>
<dbReference type="InterPro" id="IPR002509">
    <property type="entry name" value="NODB_dom"/>
</dbReference>
<dbReference type="EMBL" id="JAGGLD010000005">
    <property type="protein sequence ID" value="MBP2001949.1"/>
    <property type="molecule type" value="Genomic_DNA"/>
</dbReference>
<reference evidence="3 4" key="1">
    <citation type="submission" date="2021-03" db="EMBL/GenBank/DDBJ databases">
        <title>Genomic Encyclopedia of Type Strains, Phase IV (KMG-IV): sequencing the most valuable type-strain genomes for metagenomic binning, comparative biology and taxonomic classification.</title>
        <authorList>
            <person name="Goeker M."/>
        </authorList>
    </citation>
    <scope>NUCLEOTIDE SEQUENCE [LARGE SCALE GENOMIC DNA]</scope>
    <source>
        <strain evidence="3 4">DSM 26806</strain>
    </source>
</reference>
<evidence type="ECO:0000259" key="1">
    <source>
        <dbReference type="Pfam" id="PF01522"/>
    </source>
</evidence>
<organism evidence="3 4">
    <name type="scientific">Paenibacillus shirakamiensis</name>
    <dbReference type="NCBI Taxonomy" id="1265935"/>
    <lineage>
        <taxon>Bacteria</taxon>
        <taxon>Bacillati</taxon>
        <taxon>Bacillota</taxon>
        <taxon>Bacilli</taxon>
        <taxon>Bacillales</taxon>
        <taxon>Paenibacillaceae</taxon>
        <taxon>Paenibacillus</taxon>
    </lineage>
</organism>
<dbReference type="Pfam" id="PF23019">
    <property type="entry name" value="DUF7033"/>
    <property type="match status" value="1"/>
</dbReference>
<dbReference type="SUPFAM" id="SSF88713">
    <property type="entry name" value="Glycoside hydrolase/deacetylase"/>
    <property type="match status" value="1"/>
</dbReference>
<dbReference type="CDD" id="cd10931">
    <property type="entry name" value="CE4_u7"/>
    <property type="match status" value="1"/>
</dbReference>
<dbReference type="Pfam" id="PF01522">
    <property type="entry name" value="Polysacc_deac_1"/>
    <property type="match status" value="1"/>
</dbReference>
<proteinExistence type="predicted"/>
<accession>A0ABS4JJS0</accession>
<evidence type="ECO:0000313" key="3">
    <source>
        <dbReference type="EMBL" id="MBP2001949.1"/>
    </source>
</evidence>
<protein>
    <recommendedName>
        <fullName evidence="5">Polysaccharide deacetylase</fullName>
    </recommendedName>
</protein>
<dbReference type="Gene3D" id="3.20.20.370">
    <property type="entry name" value="Glycoside hydrolase/deacetylase"/>
    <property type="match status" value="1"/>
</dbReference>
<evidence type="ECO:0000259" key="2">
    <source>
        <dbReference type="Pfam" id="PF23019"/>
    </source>
</evidence>
<keyword evidence="4" id="KW-1185">Reference proteome</keyword>
<dbReference type="InterPro" id="IPR054297">
    <property type="entry name" value="DUF7033"/>
</dbReference>
<gene>
    <name evidence="3" type="ORF">J2Z69_003005</name>
</gene>
<evidence type="ECO:0008006" key="5">
    <source>
        <dbReference type="Google" id="ProtNLM"/>
    </source>
</evidence>
<dbReference type="Proteomes" id="UP001519288">
    <property type="component" value="Unassembled WGS sequence"/>
</dbReference>
<sequence length="470" mass="55002">MLILKSPLVRRAEREYIYRVLLEEFIGIEFDIQFEDREDIQLMQVGCSMDVELILSDIFLSQPTEDWLTRRSLPALPLDTVQDHKGEDLPVLFGCKNTEGVYMDLNESEGSLYCGVDLFGSSFFMLTRYEEEVLPDRDSHGRFPARASIASRAGILMRPIVNEYTELLKFLIHRCWPQIPMRTRLMRRLVSHDVDSAYYHYGRSRLQIVKEIAGDVLRRHDAQAGWKKAGVMTRSRLEVTGDPFDTYDWLMDLSEQQGLQSAFYFITEQTQSGIDGNYSLEDPHIRQLMRRIHARGHEIGLHPTYHAYLNSESIASQFKQLLKVAEEEQIHQSVWGGRQHYLRWKPATWQHWEDAGLQYDSSLAYAEWAGFRCGVCYEFPVFNLQTRQTLKLRERPLIVMEQSILHPQYMGLAGDEAWQMIQRLYQVCEQYQGDFTLLWHNSQLVRSADRSLYRSCLEQLHSPNEKVDIL</sequence>
<feature type="domain" description="NodB homology" evidence="1">
    <location>
        <begin position="246"/>
        <end position="344"/>
    </location>
</feature>
<dbReference type="RefSeq" id="WP_209864166.1">
    <property type="nucleotide sequence ID" value="NZ_JAGGLD010000005.1"/>
</dbReference>
<evidence type="ECO:0000313" key="4">
    <source>
        <dbReference type="Proteomes" id="UP001519288"/>
    </source>
</evidence>
<feature type="domain" description="DUF7033" evidence="2">
    <location>
        <begin position="115"/>
        <end position="200"/>
    </location>
</feature>